<feature type="compositionally biased region" description="Polar residues" evidence="1">
    <location>
        <begin position="1"/>
        <end position="30"/>
    </location>
</feature>
<feature type="compositionally biased region" description="Basic and acidic residues" evidence="1">
    <location>
        <begin position="91"/>
        <end position="101"/>
    </location>
</feature>
<sequence>MTNYEANLKTKTATPQPTIGTPRRSQTTPEPQSPRIAETNLKKTQKILPPQSLRRAMRSKYKTKNQKTKKNKKKQKTKMSKNLRYTTNSQHCEKQNRETLTHFKNSNAPKNRDKNNQCYTPNNVRLSLSLSPSNKNNTNTELIQNQIATKEHPPTYLSRWARTQPALKLTHLTPPDLTQSSLPHSIIE</sequence>
<name>A0A8T0IX28_CERPU</name>
<feature type="compositionally biased region" description="Basic residues" evidence="1">
    <location>
        <begin position="55"/>
        <end position="81"/>
    </location>
</feature>
<accession>A0A8T0IX28</accession>
<comment type="caution">
    <text evidence="2">The sequence shown here is derived from an EMBL/GenBank/DDBJ whole genome shotgun (WGS) entry which is preliminary data.</text>
</comment>
<dbReference type="EMBL" id="CM026422">
    <property type="protein sequence ID" value="KAG0587346.1"/>
    <property type="molecule type" value="Genomic_DNA"/>
</dbReference>
<dbReference type="Proteomes" id="UP000822688">
    <property type="component" value="Chromosome 2"/>
</dbReference>
<feature type="region of interest" description="Disordered" evidence="1">
    <location>
        <begin position="1"/>
        <end position="121"/>
    </location>
</feature>
<proteinExistence type="predicted"/>
<organism evidence="2 3">
    <name type="scientific">Ceratodon purpureus</name>
    <name type="common">Fire moss</name>
    <name type="synonym">Dicranum purpureum</name>
    <dbReference type="NCBI Taxonomy" id="3225"/>
    <lineage>
        <taxon>Eukaryota</taxon>
        <taxon>Viridiplantae</taxon>
        <taxon>Streptophyta</taxon>
        <taxon>Embryophyta</taxon>
        <taxon>Bryophyta</taxon>
        <taxon>Bryophytina</taxon>
        <taxon>Bryopsida</taxon>
        <taxon>Dicranidae</taxon>
        <taxon>Pseudoditrichales</taxon>
        <taxon>Ditrichaceae</taxon>
        <taxon>Ceratodon</taxon>
    </lineage>
</organism>
<evidence type="ECO:0000256" key="1">
    <source>
        <dbReference type="SAM" id="MobiDB-lite"/>
    </source>
</evidence>
<gene>
    <name evidence="2" type="ORF">KC19_2G158300</name>
</gene>
<evidence type="ECO:0000313" key="2">
    <source>
        <dbReference type="EMBL" id="KAG0587346.1"/>
    </source>
</evidence>
<protein>
    <submittedName>
        <fullName evidence="2">Uncharacterized protein</fullName>
    </submittedName>
</protein>
<reference evidence="2" key="1">
    <citation type="submission" date="2020-06" db="EMBL/GenBank/DDBJ databases">
        <title>WGS assembly of Ceratodon purpureus strain R40.</title>
        <authorList>
            <person name="Carey S.B."/>
            <person name="Jenkins J."/>
            <person name="Shu S."/>
            <person name="Lovell J.T."/>
            <person name="Sreedasyam A."/>
            <person name="Maumus F."/>
            <person name="Tiley G.P."/>
            <person name="Fernandez-Pozo N."/>
            <person name="Barry K."/>
            <person name="Chen C."/>
            <person name="Wang M."/>
            <person name="Lipzen A."/>
            <person name="Daum C."/>
            <person name="Saski C.A."/>
            <person name="Payton A.C."/>
            <person name="Mcbreen J.C."/>
            <person name="Conrad R.E."/>
            <person name="Kollar L.M."/>
            <person name="Olsson S."/>
            <person name="Huttunen S."/>
            <person name="Landis J.B."/>
            <person name="Wickett N.J."/>
            <person name="Johnson M.G."/>
            <person name="Rensing S.A."/>
            <person name="Grimwood J."/>
            <person name="Schmutz J."/>
            <person name="Mcdaniel S.F."/>
        </authorList>
    </citation>
    <scope>NUCLEOTIDE SEQUENCE</scope>
    <source>
        <strain evidence="2">R40</strain>
    </source>
</reference>
<keyword evidence="3" id="KW-1185">Reference proteome</keyword>
<dbReference type="AlphaFoldDB" id="A0A8T0IX28"/>
<evidence type="ECO:0000313" key="3">
    <source>
        <dbReference type="Proteomes" id="UP000822688"/>
    </source>
</evidence>